<reference evidence="2 3" key="1">
    <citation type="submission" date="2019-12" db="EMBL/GenBank/DDBJ databases">
        <authorList>
            <person name="Scholz U."/>
            <person name="Mascher M."/>
            <person name="Fiebig A."/>
        </authorList>
    </citation>
    <scope>NUCLEOTIDE SEQUENCE</scope>
</reference>
<sequence>MKGGERESSGDSGMGGGQRKGRWGQRRAAIVVSGDGEQWRADDGGMGDG</sequence>
<name>A0A7I8IH21_SPIIN</name>
<evidence type="ECO:0000313" key="3">
    <source>
        <dbReference type="Proteomes" id="UP001189122"/>
    </source>
</evidence>
<feature type="region of interest" description="Disordered" evidence="1">
    <location>
        <begin position="1"/>
        <end position="26"/>
    </location>
</feature>
<accession>A0A7I8IH21</accession>
<gene>
    <name evidence="2" type="ORF">SI7747_02003134</name>
</gene>
<keyword evidence="3" id="KW-1185">Reference proteome</keyword>
<organism evidence="2">
    <name type="scientific">Spirodela intermedia</name>
    <name type="common">Intermediate duckweed</name>
    <dbReference type="NCBI Taxonomy" id="51605"/>
    <lineage>
        <taxon>Eukaryota</taxon>
        <taxon>Viridiplantae</taxon>
        <taxon>Streptophyta</taxon>
        <taxon>Embryophyta</taxon>
        <taxon>Tracheophyta</taxon>
        <taxon>Spermatophyta</taxon>
        <taxon>Magnoliopsida</taxon>
        <taxon>Liliopsida</taxon>
        <taxon>Araceae</taxon>
        <taxon>Lemnoideae</taxon>
        <taxon>Spirodela</taxon>
    </lineage>
</organism>
<dbReference type="EMBL" id="LR743589">
    <property type="protein sequence ID" value="CAA2616922.1"/>
    <property type="molecule type" value="Genomic_DNA"/>
</dbReference>
<dbReference type="EMBL" id="CACRZD030000002">
    <property type="protein sequence ID" value="CAA6656594.1"/>
    <property type="molecule type" value="Genomic_DNA"/>
</dbReference>
<protein>
    <submittedName>
        <fullName evidence="2">Uncharacterized protein</fullName>
    </submittedName>
</protein>
<proteinExistence type="predicted"/>
<dbReference type="AlphaFoldDB" id="A0A7I8IH21"/>
<evidence type="ECO:0000313" key="2">
    <source>
        <dbReference type="EMBL" id="CAA2616922.1"/>
    </source>
</evidence>
<evidence type="ECO:0000256" key="1">
    <source>
        <dbReference type="SAM" id="MobiDB-lite"/>
    </source>
</evidence>
<dbReference type="Proteomes" id="UP001189122">
    <property type="component" value="Unassembled WGS sequence"/>
</dbReference>